<dbReference type="EMBL" id="AP012204">
    <property type="protein sequence ID" value="BAK35428.1"/>
    <property type="molecule type" value="Genomic_DNA"/>
</dbReference>
<dbReference type="HOGENOM" id="CLU_036729_0_0_11"/>
<dbReference type="SFLD" id="SFLDS00028">
    <property type="entry name" value="Proline_Racemase"/>
    <property type="match status" value="1"/>
</dbReference>
<dbReference type="Gene3D" id="3.10.310.10">
    <property type="entry name" value="Diaminopimelate Epimerase, Chain A, domain 1"/>
    <property type="match status" value="2"/>
</dbReference>
<dbReference type="KEGG" id="mph:MLP_24140"/>
<dbReference type="PANTHER" id="PTHR33442">
    <property type="entry name" value="TRANS-3-HYDROXY-L-PROLINE DEHYDRATASE"/>
    <property type="match status" value="1"/>
</dbReference>
<keyword evidence="3" id="KW-1185">Reference proteome</keyword>
<dbReference type="eggNOG" id="COG3938">
    <property type="taxonomic scope" value="Bacteria"/>
</dbReference>
<gene>
    <name evidence="2" type="ordered locus">MLP_24140</name>
</gene>
<dbReference type="GO" id="GO:0047580">
    <property type="term" value="F:4-hydroxyproline epimerase activity"/>
    <property type="evidence" value="ECO:0007669"/>
    <property type="project" value="TreeGrafter"/>
</dbReference>
<dbReference type="OrthoDB" id="181267at2"/>
<sequence>MRADHLFKVFDIHSSGAPSRLIMSGIPPLRGDSVMEKMLDFAANHDWIRHALVLEPRGKDMTSGIVLQPPSRPDADVGAFFIEAHGYLPMCGSDTICTVTALLETGQLPITGAETVVRLDTPAGLIEATAAVENGRVTGVTFVGAPAFCLLPDQQVTLPSYGTVTVDISYGGNFYAITDADPFGLELAPDTTKPASRFAGELHQAVNEQLVVQHPELEPVHGVTHVLLYSEPADGIGPTKDMVVMPSGMIDRSPCGTGTTARVATLLSKGRLELNEPLAHTSVTGGQYTGRAVSRGQVGPVPSCRVAITGNATITADSTIYVDDSDVLAAGFQLT</sequence>
<dbReference type="PANTHER" id="PTHR33442:SF5">
    <property type="entry name" value="BIFUNCTIONAL TRANS-3-HYDROXY-L-PROLINE DEHYDRATASE_2-EPIMERASE"/>
    <property type="match status" value="1"/>
</dbReference>
<dbReference type="PIRSF" id="PIRSF029792">
    <property type="entry name" value="Pro_racemase"/>
    <property type="match status" value="1"/>
</dbReference>
<protein>
    <recommendedName>
        <fullName evidence="4">Proline racemase</fullName>
    </recommendedName>
</protein>
<evidence type="ECO:0008006" key="4">
    <source>
        <dbReference type="Google" id="ProtNLM"/>
    </source>
</evidence>
<reference evidence="2 3" key="1">
    <citation type="submission" date="2011-05" db="EMBL/GenBank/DDBJ databases">
        <title>Whole genome sequence of Microlunatus phosphovorus NM-1.</title>
        <authorList>
            <person name="Hosoyama A."/>
            <person name="Sasaki K."/>
            <person name="Harada T."/>
            <person name="Igarashi R."/>
            <person name="Kawakoshi A."/>
            <person name="Sasagawa M."/>
            <person name="Fukada J."/>
            <person name="Nakamura S."/>
            <person name="Katano Y."/>
            <person name="Hanada S."/>
            <person name="Kamagata Y."/>
            <person name="Nakamura N."/>
            <person name="Yamazaki S."/>
            <person name="Fujita N."/>
        </authorList>
    </citation>
    <scope>NUCLEOTIDE SEQUENCE [LARGE SCALE GENOMIC DNA]</scope>
    <source>
        <strain evidence="3">ATCC 700054 / DSM 10555 / JCM 9379 / NBRC 101784 / NCIMB 13414 / VKM Ac-1990 / NM-1</strain>
    </source>
</reference>
<dbReference type="Pfam" id="PF05544">
    <property type="entry name" value="Pro_racemase"/>
    <property type="match status" value="1"/>
</dbReference>
<dbReference type="SUPFAM" id="SSF54506">
    <property type="entry name" value="Diaminopimelate epimerase-like"/>
    <property type="match status" value="1"/>
</dbReference>
<name>F5XFM1_MICPN</name>
<evidence type="ECO:0000313" key="3">
    <source>
        <dbReference type="Proteomes" id="UP000007947"/>
    </source>
</evidence>
<dbReference type="RefSeq" id="WP_013863298.1">
    <property type="nucleotide sequence ID" value="NC_015635.1"/>
</dbReference>
<evidence type="ECO:0000313" key="2">
    <source>
        <dbReference type="EMBL" id="BAK35428.1"/>
    </source>
</evidence>
<organism evidence="2 3">
    <name type="scientific">Microlunatus phosphovorus (strain ATCC 700054 / DSM 10555 / JCM 9379 / NBRC 101784 / NCIMB 13414 / VKM Ac-1990 / NM-1)</name>
    <dbReference type="NCBI Taxonomy" id="1032480"/>
    <lineage>
        <taxon>Bacteria</taxon>
        <taxon>Bacillati</taxon>
        <taxon>Actinomycetota</taxon>
        <taxon>Actinomycetes</taxon>
        <taxon>Propionibacteriales</taxon>
        <taxon>Propionibacteriaceae</taxon>
        <taxon>Microlunatus</taxon>
    </lineage>
</organism>
<dbReference type="AlphaFoldDB" id="F5XFM1"/>
<dbReference type="Proteomes" id="UP000007947">
    <property type="component" value="Chromosome"/>
</dbReference>
<evidence type="ECO:0000256" key="1">
    <source>
        <dbReference type="ARBA" id="ARBA00007529"/>
    </source>
</evidence>
<dbReference type="STRING" id="1032480.MLP_24140"/>
<proteinExistence type="inferred from homology"/>
<dbReference type="InterPro" id="IPR008794">
    <property type="entry name" value="Pro_racemase_fam"/>
</dbReference>
<comment type="similarity">
    <text evidence="1">Belongs to the proline racemase family.</text>
</comment>
<accession>F5XFM1</accession>